<gene>
    <name evidence="3" type="ORF">GLOTRDRAFT_141647</name>
</gene>
<dbReference type="EMBL" id="KB469462">
    <property type="protein sequence ID" value="EPQ49938.1"/>
    <property type="molecule type" value="Genomic_DNA"/>
</dbReference>
<keyword evidence="1" id="KW-0472">Membrane</keyword>
<dbReference type="InterPro" id="IPR045340">
    <property type="entry name" value="DUF6533"/>
</dbReference>
<sequence>MSINIYNASASMHPLGWPLRGIDVCPHCPALRLQFIGLAILIYDHILTLHSEWSLIWRAPPSFAKYAFLLNRYLVPGCMTAAIYQMSLFTYADLTTSGCQVLLLTLSLLSICSIAMANGLVLMRVMLLWGENRTAKRLLGASFMLSTLCTFTAFILAMWRMLLDIQFFPYVQMCVPTRTSRWLIATWASPLLFDLFTLLTTVYNTLSRPRDAHVPLRKALARDGISFFLGLVALRILNLSLAATLDPSLTMLAVFFVWSCITTLLNRSLLRLRKAELDSDAADAPGLTTGRSSPFGVPFKE</sequence>
<feature type="transmembrane region" description="Helical" evidence="1">
    <location>
        <begin position="182"/>
        <end position="203"/>
    </location>
</feature>
<accession>S7PR36</accession>
<dbReference type="KEGG" id="gtr:GLOTRDRAFT_141647"/>
<dbReference type="Pfam" id="PF20151">
    <property type="entry name" value="DUF6533"/>
    <property type="match status" value="1"/>
</dbReference>
<feature type="transmembrane region" description="Helical" evidence="1">
    <location>
        <begin position="104"/>
        <end position="126"/>
    </location>
</feature>
<evidence type="ECO:0000313" key="3">
    <source>
        <dbReference type="EMBL" id="EPQ49938.1"/>
    </source>
</evidence>
<protein>
    <recommendedName>
        <fullName evidence="2">DUF6533 domain-containing protein</fullName>
    </recommendedName>
</protein>
<feature type="transmembrane region" description="Helical" evidence="1">
    <location>
        <begin position="249"/>
        <end position="266"/>
    </location>
</feature>
<feature type="transmembrane region" description="Helical" evidence="1">
    <location>
        <begin position="138"/>
        <end position="162"/>
    </location>
</feature>
<dbReference type="OMA" id="RVVILWD"/>
<dbReference type="Proteomes" id="UP000030669">
    <property type="component" value="Unassembled WGS sequence"/>
</dbReference>
<keyword evidence="4" id="KW-1185">Reference proteome</keyword>
<keyword evidence="1" id="KW-0812">Transmembrane</keyword>
<dbReference type="eggNOG" id="ENOG502SNDX">
    <property type="taxonomic scope" value="Eukaryota"/>
</dbReference>
<name>S7PR36_GLOTA</name>
<dbReference type="GeneID" id="19304837"/>
<dbReference type="OrthoDB" id="3251775at2759"/>
<evidence type="ECO:0000256" key="1">
    <source>
        <dbReference type="SAM" id="Phobius"/>
    </source>
</evidence>
<dbReference type="RefSeq" id="XP_007871606.1">
    <property type="nucleotide sequence ID" value="XM_007873415.1"/>
</dbReference>
<proteinExistence type="predicted"/>
<dbReference type="HOGENOM" id="CLU_035509_1_1_1"/>
<feature type="domain" description="DUF6533" evidence="2">
    <location>
        <begin position="34"/>
        <end position="76"/>
    </location>
</feature>
<evidence type="ECO:0000259" key="2">
    <source>
        <dbReference type="Pfam" id="PF20151"/>
    </source>
</evidence>
<feature type="transmembrane region" description="Helical" evidence="1">
    <location>
        <begin position="73"/>
        <end position="92"/>
    </location>
</feature>
<evidence type="ECO:0000313" key="4">
    <source>
        <dbReference type="Proteomes" id="UP000030669"/>
    </source>
</evidence>
<dbReference type="AlphaFoldDB" id="S7PR36"/>
<organism evidence="3 4">
    <name type="scientific">Gloeophyllum trabeum (strain ATCC 11539 / FP-39264 / Madison 617)</name>
    <name type="common">Brown rot fungus</name>
    <dbReference type="NCBI Taxonomy" id="670483"/>
    <lineage>
        <taxon>Eukaryota</taxon>
        <taxon>Fungi</taxon>
        <taxon>Dikarya</taxon>
        <taxon>Basidiomycota</taxon>
        <taxon>Agaricomycotina</taxon>
        <taxon>Agaricomycetes</taxon>
        <taxon>Gloeophyllales</taxon>
        <taxon>Gloeophyllaceae</taxon>
        <taxon>Gloeophyllum</taxon>
    </lineage>
</organism>
<reference evidence="3 4" key="1">
    <citation type="journal article" date="2012" name="Science">
        <title>The Paleozoic origin of enzymatic lignin decomposition reconstructed from 31 fungal genomes.</title>
        <authorList>
            <person name="Floudas D."/>
            <person name="Binder M."/>
            <person name="Riley R."/>
            <person name="Barry K."/>
            <person name="Blanchette R.A."/>
            <person name="Henrissat B."/>
            <person name="Martinez A.T."/>
            <person name="Otillar R."/>
            <person name="Spatafora J.W."/>
            <person name="Yadav J.S."/>
            <person name="Aerts A."/>
            <person name="Benoit I."/>
            <person name="Boyd A."/>
            <person name="Carlson A."/>
            <person name="Copeland A."/>
            <person name="Coutinho P.M."/>
            <person name="de Vries R.P."/>
            <person name="Ferreira P."/>
            <person name="Findley K."/>
            <person name="Foster B."/>
            <person name="Gaskell J."/>
            <person name="Glotzer D."/>
            <person name="Gorecki P."/>
            <person name="Heitman J."/>
            <person name="Hesse C."/>
            <person name="Hori C."/>
            <person name="Igarashi K."/>
            <person name="Jurgens J.A."/>
            <person name="Kallen N."/>
            <person name="Kersten P."/>
            <person name="Kohler A."/>
            <person name="Kuees U."/>
            <person name="Kumar T.K.A."/>
            <person name="Kuo A."/>
            <person name="LaButti K."/>
            <person name="Larrondo L.F."/>
            <person name="Lindquist E."/>
            <person name="Ling A."/>
            <person name="Lombard V."/>
            <person name="Lucas S."/>
            <person name="Lundell T."/>
            <person name="Martin R."/>
            <person name="McLaughlin D.J."/>
            <person name="Morgenstern I."/>
            <person name="Morin E."/>
            <person name="Murat C."/>
            <person name="Nagy L.G."/>
            <person name="Nolan M."/>
            <person name="Ohm R.A."/>
            <person name="Patyshakuliyeva A."/>
            <person name="Rokas A."/>
            <person name="Ruiz-Duenas F.J."/>
            <person name="Sabat G."/>
            <person name="Salamov A."/>
            <person name="Samejima M."/>
            <person name="Schmutz J."/>
            <person name="Slot J.C."/>
            <person name="St John F."/>
            <person name="Stenlid J."/>
            <person name="Sun H."/>
            <person name="Sun S."/>
            <person name="Syed K."/>
            <person name="Tsang A."/>
            <person name="Wiebenga A."/>
            <person name="Young D."/>
            <person name="Pisabarro A."/>
            <person name="Eastwood D.C."/>
            <person name="Martin F."/>
            <person name="Cullen D."/>
            <person name="Grigoriev I.V."/>
            <person name="Hibbett D.S."/>
        </authorList>
    </citation>
    <scope>NUCLEOTIDE SEQUENCE [LARGE SCALE GENOMIC DNA]</scope>
    <source>
        <strain evidence="3 4">ATCC 11539</strain>
    </source>
</reference>
<feature type="transmembrane region" description="Helical" evidence="1">
    <location>
        <begin position="224"/>
        <end position="243"/>
    </location>
</feature>
<keyword evidence="1" id="KW-1133">Transmembrane helix</keyword>